<feature type="domain" description="DNA mismatch repair proteins mutS family" evidence="4">
    <location>
        <begin position="258"/>
        <end position="444"/>
    </location>
</feature>
<dbReference type="PANTHER" id="PTHR11361">
    <property type="entry name" value="DNA MISMATCH REPAIR PROTEIN MUTS FAMILY MEMBER"/>
    <property type="match status" value="1"/>
</dbReference>
<proteinExistence type="predicted"/>
<accession>A0A3S9VUU5</accession>
<dbReference type="SMART" id="SM00534">
    <property type="entry name" value="MUTSac"/>
    <property type="match status" value="1"/>
</dbReference>
<dbReference type="KEGG" id="buy:D8S85_12575"/>
<evidence type="ECO:0000259" key="4">
    <source>
        <dbReference type="SMART" id="SM00534"/>
    </source>
</evidence>
<dbReference type="InterPro" id="IPR000432">
    <property type="entry name" value="DNA_mismatch_repair_MutS_C"/>
</dbReference>
<gene>
    <name evidence="5" type="ORF">D8S85_12575</name>
</gene>
<evidence type="ECO:0000313" key="6">
    <source>
        <dbReference type="Proteomes" id="UP000270673"/>
    </source>
</evidence>
<dbReference type="RefSeq" id="WP_106480957.1">
    <property type="nucleotide sequence ID" value="NZ_CP032819.1"/>
</dbReference>
<dbReference type="AlphaFoldDB" id="A0A3S9VUU5"/>
<dbReference type="GO" id="GO:0005524">
    <property type="term" value="F:ATP binding"/>
    <property type="evidence" value="ECO:0007669"/>
    <property type="project" value="UniProtKB-KW"/>
</dbReference>
<sequence>MSFETDKQTLDDLNLLGKYKNNSVYSLYVGTVTRGGERKMEDMFLHPLTDAKSINERSAVFRYFRDHDFGFPFGKDEFDVVEQYIAGASGKRAFMNMLQVLRAKAMFYISHDPEFGIIRDRIVTSIEFFRKARTYFDELGRDVAGNPFQKIAERGKALLNDSRVTKLLENTRRENPGLMDMLFFDRNLRCVCHKNFKEIVELLQEIDVNVVVGSVAREKKFCFAEAADDGEILVAVKGLHHPRIDGAISNDLEVTATKNVFFLTGANMAGKSTLMKSFGISVYLAHMGFPVAATSMKFRIQDGMYTSINVPDNINLGYSHFYAEVLRVKKVAIEVSRDKRLVVIFDELFKGTNVKDAFDATLAVTEAIAERKNCAFMVSTHIIEVGQELGKRCDNVTFEYLPTVMKGKLPTYTYKLEPGITSDKHGMIIINNEKIIEIIKGEVAS</sequence>
<dbReference type="SUPFAM" id="SSF48334">
    <property type="entry name" value="DNA repair protein MutS, domain III"/>
    <property type="match status" value="1"/>
</dbReference>
<keyword evidence="2" id="KW-0067">ATP-binding</keyword>
<dbReference type="Proteomes" id="UP000270673">
    <property type="component" value="Chromosome"/>
</dbReference>
<dbReference type="InterPro" id="IPR036187">
    <property type="entry name" value="DNA_mismatch_repair_MutS_sf"/>
</dbReference>
<keyword evidence="1" id="KW-0547">Nucleotide-binding</keyword>
<keyword evidence="3" id="KW-0238">DNA-binding</keyword>
<reference evidence="5 6" key="1">
    <citation type="submission" date="2018-10" db="EMBL/GenBank/DDBJ databases">
        <title>Butyricimonas faecalis sp. nov., isolated from human faeces and emended description of the genus Butyricimonas.</title>
        <authorList>
            <person name="Le Roy T."/>
            <person name="Van der Smissen P."/>
            <person name="Paquot A."/>
            <person name="Delzenne N."/>
            <person name="Muccioli G."/>
            <person name="Collet J.-F."/>
            <person name="Cani P.D."/>
        </authorList>
    </citation>
    <scope>NUCLEOTIDE SEQUENCE [LARGE SCALE GENOMIC DNA]</scope>
    <source>
        <strain evidence="5 6">H184</strain>
    </source>
</reference>
<dbReference type="SUPFAM" id="SSF52540">
    <property type="entry name" value="P-loop containing nucleoside triphosphate hydrolases"/>
    <property type="match status" value="1"/>
</dbReference>
<protein>
    <recommendedName>
        <fullName evidence="4">DNA mismatch repair proteins mutS family domain-containing protein</fullName>
    </recommendedName>
</protein>
<dbReference type="Gene3D" id="1.10.1420.10">
    <property type="match status" value="1"/>
</dbReference>
<keyword evidence="6" id="KW-1185">Reference proteome</keyword>
<name>A0A3S9VUU5_9BACT</name>
<evidence type="ECO:0000256" key="3">
    <source>
        <dbReference type="ARBA" id="ARBA00023125"/>
    </source>
</evidence>
<evidence type="ECO:0000256" key="1">
    <source>
        <dbReference type="ARBA" id="ARBA00022741"/>
    </source>
</evidence>
<dbReference type="InterPro" id="IPR027417">
    <property type="entry name" value="P-loop_NTPase"/>
</dbReference>
<evidence type="ECO:0000313" key="5">
    <source>
        <dbReference type="EMBL" id="AZS30298.1"/>
    </source>
</evidence>
<dbReference type="GO" id="GO:0140664">
    <property type="term" value="F:ATP-dependent DNA damage sensor activity"/>
    <property type="evidence" value="ECO:0007669"/>
    <property type="project" value="InterPro"/>
</dbReference>
<dbReference type="EMBL" id="CP032819">
    <property type="protein sequence ID" value="AZS30298.1"/>
    <property type="molecule type" value="Genomic_DNA"/>
</dbReference>
<dbReference type="InterPro" id="IPR045076">
    <property type="entry name" value="MutS"/>
</dbReference>
<dbReference type="OrthoDB" id="9802448at2"/>
<dbReference type="Gene3D" id="3.40.50.300">
    <property type="entry name" value="P-loop containing nucleotide triphosphate hydrolases"/>
    <property type="match status" value="1"/>
</dbReference>
<dbReference type="Pfam" id="PF00488">
    <property type="entry name" value="MutS_V"/>
    <property type="match status" value="1"/>
</dbReference>
<dbReference type="GO" id="GO:0030983">
    <property type="term" value="F:mismatched DNA binding"/>
    <property type="evidence" value="ECO:0007669"/>
    <property type="project" value="InterPro"/>
</dbReference>
<dbReference type="PANTHER" id="PTHR11361:SF34">
    <property type="entry name" value="DNA MISMATCH REPAIR PROTEIN MSH1, MITOCHONDRIAL"/>
    <property type="match status" value="1"/>
</dbReference>
<organism evidence="5 6">
    <name type="scientific">Butyricimonas faecalis</name>
    <dbReference type="NCBI Taxonomy" id="2093856"/>
    <lineage>
        <taxon>Bacteria</taxon>
        <taxon>Pseudomonadati</taxon>
        <taxon>Bacteroidota</taxon>
        <taxon>Bacteroidia</taxon>
        <taxon>Bacteroidales</taxon>
        <taxon>Odoribacteraceae</taxon>
        <taxon>Butyricimonas</taxon>
    </lineage>
</organism>
<dbReference type="GO" id="GO:0006298">
    <property type="term" value="P:mismatch repair"/>
    <property type="evidence" value="ECO:0007669"/>
    <property type="project" value="InterPro"/>
</dbReference>
<evidence type="ECO:0000256" key="2">
    <source>
        <dbReference type="ARBA" id="ARBA00022840"/>
    </source>
</evidence>